<organism evidence="3 4">
    <name type="scientific">Stentor coeruleus</name>
    <dbReference type="NCBI Taxonomy" id="5963"/>
    <lineage>
        <taxon>Eukaryota</taxon>
        <taxon>Sar</taxon>
        <taxon>Alveolata</taxon>
        <taxon>Ciliophora</taxon>
        <taxon>Postciliodesmatophora</taxon>
        <taxon>Heterotrichea</taxon>
        <taxon>Heterotrichida</taxon>
        <taxon>Stentoridae</taxon>
        <taxon>Stentor</taxon>
    </lineage>
</organism>
<keyword evidence="4" id="KW-1185">Reference proteome</keyword>
<dbReference type="PROSITE" id="PS51294">
    <property type="entry name" value="HTH_MYB"/>
    <property type="match status" value="1"/>
</dbReference>
<dbReference type="PROSITE" id="PS50090">
    <property type="entry name" value="MYB_LIKE"/>
    <property type="match status" value="2"/>
</dbReference>
<dbReference type="OrthoDB" id="2143914at2759"/>
<evidence type="ECO:0008006" key="5">
    <source>
        <dbReference type="Google" id="ProtNLM"/>
    </source>
</evidence>
<dbReference type="InterPro" id="IPR050560">
    <property type="entry name" value="MYB_TF"/>
</dbReference>
<dbReference type="GO" id="GO:0005634">
    <property type="term" value="C:nucleus"/>
    <property type="evidence" value="ECO:0007669"/>
    <property type="project" value="TreeGrafter"/>
</dbReference>
<dbReference type="SMART" id="SM00717">
    <property type="entry name" value="SANT"/>
    <property type="match status" value="2"/>
</dbReference>
<dbReference type="GO" id="GO:0000981">
    <property type="term" value="F:DNA-binding transcription factor activity, RNA polymerase II-specific"/>
    <property type="evidence" value="ECO:0007669"/>
    <property type="project" value="TreeGrafter"/>
</dbReference>
<dbReference type="PANTHER" id="PTHR45614:SF232">
    <property type="entry name" value="TRANSCRIPTION FACTOR MYB3R-2"/>
    <property type="match status" value="1"/>
</dbReference>
<accession>A0A1R2AMZ2</accession>
<gene>
    <name evidence="3" type="ORF">SteCoe_37450</name>
</gene>
<feature type="domain" description="Myb-like" evidence="1">
    <location>
        <begin position="11"/>
        <end position="59"/>
    </location>
</feature>
<name>A0A1R2AMZ2_9CILI</name>
<dbReference type="Pfam" id="PF13921">
    <property type="entry name" value="Myb_DNA-bind_6"/>
    <property type="match status" value="1"/>
</dbReference>
<dbReference type="CDD" id="cd00167">
    <property type="entry name" value="SANT"/>
    <property type="match status" value="2"/>
</dbReference>
<dbReference type="InterPro" id="IPR009057">
    <property type="entry name" value="Homeodomain-like_sf"/>
</dbReference>
<proteinExistence type="predicted"/>
<dbReference type="Gene3D" id="1.10.10.60">
    <property type="entry name" value="Homeodomain-like"/>
    <property type="match status" value="2"/>
</dbReference>
<feature type="domain" description="Myb-like" evidence="1">
    <location>
        <begin position="60"/>
        <end position="110"/>
    </location>
</feature>
<dbReference type="InterPro" id="IPR001005">
    <property type="entry name" value="SANT/Myb"/>
</dbReference>
<comment type="caution">
    <text evidence="3">The sequence shown here is derived from an EMBL/GenBank/DDBJ whole genome shotgun (WGS) entry which is preliminary data.</text>
</comment>
<dbReference type="AlphaFoldDB" id="A0A1R2AMZ2"/>
<dbReference type="InterPro" id="IPR017930">
    <property type="entry name" value="Myb_dom"/>
</dbReference>
<dbReference type="PANTHER" id="PTHR45614">
    <property type="entry name" value="MYB PROTEIN-RELATED"/>
    <property type="match status" value="1"/>
</dbReference>
<evidence type="ECO:0000259" key="1">
    <source>
        <dbReference type="PROSITE" id="PS50090"/>
    </source>
</evidence>
<sequence>MDHRAKFQKIWTAEEDLVLKEIVLRHGKKKWKLISTILSLRIGHIRLGKQCRERWINNLDPQRSNRAWSESEIKLLFLMQNTFGNSWSQISRFIPGKSQNAIKNCFYSTIRRNIRRYNKGKLDHEKIKGPIDKLLEINEVRLILATEKKKSKTLLMKKQLSDRALELVRQFSSLDKVENQREMQPQESLSIDELFNMDFDEVIDLYFDNQDNFLQPTKNPQQSIYDIRISEPRVESQTF</sequence>
<reference evidence="3 4" key="1">
    <citation type="submission" date="2016-11" db="EMBL/GenBank/DDBJ databases">
        <title>The macronuclear genome of Stentor coeruleus: a giant cell with tiny introns.</title>
        <authorList>
            <person name="Slabodnick M."/>
            <person name="Ruby J.G."/>
            <person name="Reiff S.B."/>
            <person name="Swart E.C."/>
            <person name="Gosai S."/>
            <person name="Prabakaran S."/>
            <person name="Witkowska E."/>
            <person name="Larue G.E."/>
            <person name="Fisher S."/>
            <person name="Freeman R.M."/>
            <person name="Gunawardena J."/>
            <person name="Chu W."/>
            <person name="Stover N.A."/>
            <person name="Gregory B.D."/>
            <person name="Nowacki M."/>
            <person name="Derisi J."/>
            <person name="Roy S.W."/>
            <person name="Marshall W.F."/>
            <person name="Sood P."/>
        </authorList>
    </citation>
    <scope>NUCLEOTIDE SEQUENCE [LARGE SCALE GENOMIC DNA]</scope>
    <source>
        <strain evidence="3">WM001</strain>
    </source>
</reference>
<feature type="domain" description="HTH myb-type" evidence="2">
    <location>
        <begin position="11"/>
        <end position="63"/>
    </location>
</feature>
<protein>
    <recommendedName>
        <fullName evidence="5">Myb-like DNA-binding domain containing protein</fullName>
    </recommendedName>
</protein>
<evidence type="ECO:0000313" key="3">
    <source>
        <dbReference type="EMBL" id="OMJ65902.1"/>
    </source>
</evidence>
<dbReference type="SUPFAM" id="SSF46689">
    <property type="entry name" value="Homeodomain-like"/>
    <property type="match status" value="1"/>
</dbReference>
<dbReference type="GO" id="GO:0000978">
    <property type="term" value="F:RNA polymerase II cis-regulatory region sequence-specific DNA binding"/>
    <property type="evidence" value="ECO:0007669"/>
    <property type="project" value="TreeGrafter"/>
</dbReference>
<dbReference type="Proteomes" id="UP000187209">
    <property type="component" value="Unassembled WGS sequence"/>
</dbReference>
<evidence type="ECO:0000259" key="2">
    <source>
        <dbReference type="PROSITE" id="PS51294"/>
    </source>
</evidence>
<dbReference type="EMBL" id="MPUH01001896">
    <property type="protein sequence ID" value="OMJ65902.1"/>
    <property type="molecule type" value="Genomic_DNA"/>
</dbReference>
<evidence type="ECO:0000313" key="4">
    <source>
        <dbReference type="Proteomes" id="UP000187209"/>
    </source>
</evidence>